<dbReference type="GO" id="GO:0022857">
    <property type="term" value="F:transmembrane transporter activity"/>
    <property type="evidence" value="ECO:0007669"/>
    <property type="project" value="InterPro"/>
</dbReference>
<dbReference type="Pfam" id="PF07690">
    <property type="entry name" value="MFS_1"/>
    <property type="match status" value="1"/>
</dbReference>
<organism evidence="10 11">
    <name type="scientific">Mytilus coruscus</name>
    <name type="common">Sea mussel</name>
    <dbReference type="NCBI Taxonomy" id="42192"/>
    <lineage>
        <taxon>Eukaryota</taxon>
        <taxon>Metazoa</taxon>
        <taxon>Spiralia</taxon>
        <taxon>Lophotrochozoa</taxon>
        <taxon>Mollusca</taxon>
        <taxon>Bivalvia</taxon>
        <taxon>Autobranchia</taxon>
        <taxon>Pteriomorphia</taxon>
        <taxon>Mytilida</taxon>
        <taxon>Mytiloidea</taxon>
        <taxon>Mytilidae</taxon>
        <taxon>Mytilinae</taxon>
        <taxon>Mytilus</taxon>
    </lineage>
</organism>
<feature type="transmembrane region" description="Helical" evidence="8">
    <location>
        <begin position="236"/>
        <end position="256"/>
    </location>
</feature>
<evidence type="ECO:0000313" key="10">
    <source>
        <dbReference type="EMBL" id="CAC5398675.1"/>
    </source>
</evidence>
<dbReference type="PANTHER" id="PTHR23505:SF79">
    <property type="entry name" value="PROTEIN SPINSTER"/>
    <property type="match status" value="1"/>
</dbReference>
<feature type="transmembrane region" description="Helical" evidence="8">
    <location>
        <begin position="333"/>
        <end position="357"/>
    </location>
</feature>
<keyword evidence="3 8" id="KW-0812">Transmembrane</keyword>
<reference evidence="10 11" key="1">
    <citation type="submission" date="2020-06" db="EMBL/GenBank/DDBJ databases">
        <authorList>
            <person name="Li R."/>
            <person name="Bekaert M."/>
        </authorList>
    </citation>
    <scope>NUCLEOTIDE SEQUENCE [LARGE SCALE GENOMIC DNA]</scope>
    <source>
        <strain evidence="11">wild</strain>
    </source>
</reference>
<dbReference type="InterPro" id="IPR036259">
    <property type="entry name" value="MFS_trans_sf"/>
</dbReference>
<keyword evidence="2" id="KW-0813">Transport</keyword>
<feature type="transmembrane region" description="Helical" evidence="8">
    <location>
        <begin position="399"/>
        <end position="417"/>
    </location>
</feature>
<evidence type="ECO:0000256" key="3">
    <source>
        <dbReference type="ARBA" id="ARBA00022692"/>
    </source>
</evidence>
<dbReference type="PROSITE" id="PS50850">
    <property type="entry name" value="MFS"/>
    <property type="match status" value="1"/>
</dbReference>
<keyword evidence="4 8" id="KW-1133">Transmembrane helix</keyword>
<dbReference type="InterPro" id="IPR011701">
    <property type="entry name" value="MFS"/>
</dbReference>
<dbReference type="Proteomes" id="UP000507470">
    <property type="component" value="Unassembled WGS sequence"/>
</dbReference>
<evidence type="ECO:0000256" key="1">
    <source>
        <dbReference type="ARBA" id="ARBA00004141"/>
    </source>
</evidence>
<gene>
    <name evidence="10" type="ORF">MCOR_33033</name>
</gene>
<dbReference type="GO" id="GO:0016020">
    <property type="term" value="C:membrane"/>
    <property type="evidence" value="ECO:0007669"/>
    <property type="project" value="UniProtKB-SubCell"/>
</dbReference>
<feature type="transmembrane region" description="Helical" evidence="8">
    <location>
        <begin position="143"/>
        <end position="162"/>
    </location>
</feature>
<dbReference type="PANTHER" id="PTHR23505">
    <property type="entry name" value="SPINSTER"/>
    <property type="match status" value="1"/>
</dbReference>
<proteinExistence type="inferred from homology"/>
<dbReference type="EMBL" id="CACVKT020005967">
    <property type="protein sequence ID" value="CAC5398675.1"/>
    <property type="molecule type" value="Genomic_DNA"/>
</dbReference>
<evidence type="ECO:0000256" key="2">
    <source>
        <dbReference type="ARBA" id="ARBA00022448"/>
    </source>
</evidence>
<feature type="transmembrane region" description="Helical" evidence="8">
    <location>
        <begin position="290"/>
        <end position="313"/>
    </location>
</feature>
<dbReference type="AlphaFoldDB" id="A0A6J8CS32"/>
<dbReference type="OrthoDB" id="3639251at2759"/>
<evidence type="ECO:0000259" key="9">
    <source>
        <dbReference type="PROSITE" id="PS50850"/>
    </source>
</evidence>
<dbReference type="SUPFAM" id="SSF103473">
    <property type="entry name" value="MFS general substrate transporter"/>
    <property type="match status" value="1"/>
</dbReference>
<feature type="transmembrane region" description="Helical" evidence="8">
    <location>
        <begin position="429"/>
        <end position="451"/>
    </location>
</feature>
<keyword evidence="11" id="KW-1185">Reference proteome</keyword>
<evidence type="ECO:0000313" key="11">
    <source>
        <dbReference type="Proteomes" id="UP000507470"/>
    </source>
</evidence>
<feature type="transmembrane region" description="Helical" evidence="8">
    <location>
        <begin position="168"/>
        <end position="191"/>
    </location>
</feature>
<evidence type="ECO:0000256" key="7">
    <source>
        <dbReference type="SAM" id="MobiDB-lite"/>
    </source>
</evidence>
<dbReference type="CDD" id="cd17328">
    <property type="entry name" value="MFS_spinster_like"/>
    <property type="match status" value="1"/>
</dbReference>
<evidence type="ECO:0000256" key="5">
    <source>
        <dbReference type="ARBA" id="ARBA00023136"/>
    </source>
</evidence>
<name>A0A6J8CS32_MYTCO</name>
<keyword evidence="5 8" id="KW-0472">Membrane</keyword>
<sequence>MASIKEAVRHRGYESIKNEDSPERTDKRKMEKQETVVRPVSVWHHPKSMAQEVHFGDQACMINSTYFTDNDLKGLNNTKIKCEASTENLCSSLVNVNGSYVCKWDYNGQGLEYQLVAGPVFIVIYTFSGIFISFAADKYNRKVMLASCLVIWSTMTLLTGFVNSYWQIVILRFGLGIGEAGCTPFAASMIADYFPKQSRGLALGVYNWGIYIGYSMSYAFGNFISKANINNQGWRWSYFLAAIPGIVIAVLLFLTVKDPPRQQSEPDKDVDKEQNTMSVGYKAKRVFTRFFNPSVMLLLLASSIRNAAGYVISYNTQQYFTDLHQTKDQIGDYMSWIPIVGGILSVTVGGLLSDVIVKRLGLYSRVIVIFVSLVLAAPFAAGTLFFMPPGAYLCQIPTYLFGEMWIGITIAVLVELIPSDIRTTGIAVYLFIITNIGGNIQLLVPVIKNHIKEMHKHDIPKYPDVNALRTALYILYPGPYLYAAFIFVFVMLLMKRDQRKAEQSAYTILPDTTA</sequence>
<evidence type="ECO:0000256" key="4">
    <source>
        <dbReference type="ARBA" id="ARBA00022989"/>
    </source>
</evidence>
<dbReference type="InterPro" id="IPR044770">
    <property type="entry name" value="MFS_spinster-like"/>
</dbReference>
<feature type="domain" description="Major facilitator superfamily (MFS) profile" evidence="9">
    <location>
        <begin position="62"/>
        <end position="496"/>
    </location>
</feature>
<feature type="transmembrane region" description="Helical" evidence="8">
    <location>
        <begin position="113"/>
        <end position="136"/>
    </location>
</feature>
<feature type="region of interest" description="Disordered" evidence="7">
    <location>
        <begin position="1"/>
        <end position="32"/>
    </location>
</feature>
<evidence type="ECO:0000256" key="8">
    <source>
        <dbReference type="SAM" id="Phobius"/>
    </source>
</evidence>
<protein>
    <recommendedName>
        <fullName evidence="9">Major facilitator superfamily (MFS) profile domain-containing protein</fullName>
    </recommendedName>
</protein>
<comment type="subcellular location">
    <subcellularLocation>
        <location evidence="1">Membrane</location>
        <topology evidence="1">Multi-pass membrane protein</topology>
    </subcellularLocation>
</comment>
<comment type="similarity">
    <text evidence="6">Belongs to the major facilitator superfamily. Spinster (TC 2.A.1.49) family.</text>
</comment>
<feature type="transmembrane region" description="Helical" evidence="8">
    <location>
        <begin position="471"/>
        <end position="494"/>
    </location>
</feature>
<feature type="transmembrane region" description="Helical" evidence="8">
    <location>
        <begin position="203"/>
        <end position="224"/>
    </location>
</feature>
<feature type="transmembrane region" description="Helical" evidence="8">
    <location>
        <begin position="366"/>
        <end position="387"/>
    </location>
</feature>
<evidence type="ECO:0000256" key="6">
    <source>
        <dbReference type="ARBA" id="ARBA00024338"/>
    </source>
</evidence>
<accession>A0A6J8CS32</accession>
<dbReference type="Gene3D" id="1.20.1250.20">
    <property type="entry name" value="MFS general substrate transporter like domains"/>
    <property type="match status" value="1"/>
</dbReference>
<dbReference type="InterPro" id="IPR020846">
    <property type="entry name" value="MFS_dom"/>
</dbReference>